<keyword evidence="2" id="KW-1185">Reference proteome</keyword>
<dbReference type="OrthoDB" id="270167at2759"/>
<accession>A0A0N4W5X6</accession>
<dbReference type="AlphaFoldDB" id="A0A0N4W5X6"/>
<proteinExistence type="predicted"/>
<gene>
    <name evidence="1" type="ORF">HPLM_LOCUS5403</name>
</gene>
<reference evidence="3" key="1">
    <citation type="submission" date="2016-04" db="UniProtKB">
        <authorList>
            <consortium name="WormBaseParasite"/>
        </authorList>
    </citation>
    <scope>IDENTIFICATION</scope>
</reference>
<evidence type="ECO:0000313" key="3">
    <source>
        <dbReference type="WBParaSite" id="HPLM_0000541101-mRNA-1"/>
    </source>
</evidence>
<dbReference type="WBParaSite" id="HPLM_0000541101-mRNA-1">
    <property type="protein sequence ID" value="HPLM_0000541101-mRNA-1"/>
    <property type="gene ID" value="HPLM_0000541101"/>
</dbReference>
<dbReference type="Gene3D" id="3.40.250.10">
    <property type="entry name" value="Rhodanese-like domain"/>
    <property type="match status" value="1"/>
</dbReference>
<name>A0A0N4W5X6_HAEPC</name>
<dbReference type="SUPFAM" id="SSF52821">
    <property type="entry name" value="Rhodanese/Cell cycle control phosphatase"/>
    <property type="match status" value="1"/>
</dbReference>
<sequence length="139" mass="15113">MDVAFYPSEYERFALYPPDVFQEYIQMLGIDAGEHLILYARGMFGGMLHASKFAWLFKVLFFCTVAAGAPPGQCALLPSGLVRLAFTSSVGGLGVTGTHIPGFKCVPAGELVEEGRMRSNEDIRTCGLLEYTFLSSLGC</sequence>
<evidence type="ECO:0000313" key="2">
    <source>
        <dbReference type="Proteomes" id="UP000268014"/>
    </source>
</evidence>
<protein>
    <submittedName>
        <fullName evidence="3">Rhodanese domain-containing protein</fullName>
    </submittedName>
</protein>
<dbReference type="InterPro" id="IPR036873">
    <property type="entry name" value="Rhodanese-like_dom_sf"/>
</dbReference>
<dbReference type="Proteomes" id="UP000268014">
    <property type="component" value="Unassembled WGS sequence"/>
</dbReference>
<evidence type="ECO:0000313" key="1">
    <source>
        <dbReference type="EMBL" id="VDO25864.1"/>
    </source>
</evidence>
<dbReference type="EMBL" id="UZAF01016331">
    <property type="protein sequence ID" value="VDO25864.1"/>
    <property type="molecule type" value="Genomic_DNA"/>
</dbReference>
<dbReference type="STRING" id="6290.A0A0N4W5X6"/>
<reference evidence="1 2" key="2">
    <citation type="submission" date="2018-11" db="EMBL/GenBank/DDBJ databases">
        <authorList>
            <consortium name="Pathogen Informatics"/>
        </authorList>
    </citation>
    <scope>NUCLEOTIDE SEQUENCE [LARGE SCALE GENOMIC DNA]</scope>
    <source>
        <strain evidence="1 2">MHpl1</strain>
    </source>
</reference>
<organism evidence="3">
    <name type="scientific">Haemonchus placei</name>
    <name type="common">Barber's pole worm</name>
    <dbReference type="NCBI Taxonomy" id="6290"/>
    <lineage>
        <taxon>Eukaryota</taxon>
        <taxon>Metazoa</taxon>
        <taxon>Ecdysozoa</taxon>
        <taxon>Nematoda</taxon>
        <taxon>Chromadorea</taxon>
        <taxon>Rhabditida</taxon>
        <taxon>Rhabditina</taxon>
        <taxon>Rhabditomorpha</taxon>
        <taxon>Strongyloidea</taxon>
        <taxon>Trichostrongylidae</taxon>
        <taxon>Haemonchus</taxon>
    </lineage>
</organism>